<protein>
    <submittedName>
        <fullName evidence="1">PAS domain S-box-containing protein</fullName>
    </submittedName>
</protein>
<dbReference type="OrthoDB" id="9918801at2"/>
<dbReference type="InterPro" id="IPR000014">
    <property type="entry name" value="PAS"/>
</dbReference>
<name>A0A1H7J8A8_OLID1</name>
<dbReference type="Gene3D" id="3.30.450.20">
    <property type="entry name" value="PAS domain"/>
    <property type="match status" value="1"/>
</dbReference>
<dbReference type="CDD" id="cd00130">
    <property type="entry name" value="PAS"/>
    <property type="match status" value="1"/>
</dbReference>
<reference evidence="2" key="1">
    <citation type="submission" date="2016-10" db="EMBL/GenBank/DDBJ databases">
        <authorList>
            <person name="Varghese N."/>
            <person name="Submissions S."/>
        </authorList>
    </citation>
    <scope>NUCLEOTIDE SEQUENCE [LARGE SCALE GENOMIC DNA]</scope>
    <source>
        <strain evidence="2">DSM 18733</strain>
    </source>
</reference>
<sequence>MLTKTRHNCYKVKNKDMRTAHNKYRGIRYNGIPSFNPIQTSGYLKTNLQNEIISVDERAAQLLGYDAKTLLGHNFWDIICVSIPAHCHQAINASIMQRKNTVIKMNSLKTGALIHFTISHTEFDSTIKIEGLV</sequence>
<dbReference type="SUPFAM" id="SSF55785">
    <property type="entry name" value="PYP-like sensor domain (PAS domain)"/>
    <property type="match status" value="1"/>
</dbReference>
<gene>
    <name evidence="1" type="ORF">SAMN05661044_00929</name>
</gene>
<keyword evidence="2" id="KW-1185">Reference proteome</keyword>
<organism evidence="1 2">
    <name type="scientific">Olivibacter domesticus</name>
    <name type="common">Pseudosphingobacterium domesticum</name>
    <dbReference type="NCBI Taxonomy" id="407022"/>
    <lineage>
        <taxon>Bacteria</taxon>
        <taxon>Pseudomonadati</taxon>
        <taxon>Bacteroidota</taxon>
        <taxon>Sphingobacteriia</taxon>
        <taxon>Sphingobacteriales</taxon>
        <taxon>Sphingobacteriaceae</taxon>
        <taxon>Olivibacter</taxon>
    </lineage>
</organism>
<proteinExistence type="predicted"/>
<dbReference type="InterPro" id="IPR035965">
    <property type="entry name" value="PAS-like_dom_sf"/>
</dbReference>
<dbReference type="Proteomes" id="UP000199421">
    <property type="component" value="Unassembled WGS sequence"/>
</dbReference>
<dbReference type="NCBIfam" id="TIGR00229">
    <property type="entry name" value="sensory_box"/>
    <property type="match status" value="1"/>
</dbReference>
<evidence type="ECO:0000313" key="2">
    <source>
        <dbReference type="Proteomes" id="UP000199421"/>
    </source>
</evidence>
<evidence type="ECO:0000313" key="1">
    <source>
        <dbReference type="EMBL" id="SEK70097.1"/>
    </source>
</evidence>
<dbReference type="EMBL" id="FOAF01000001">
    <property type="protein sequence ID" value="SEK70097.1"/>
    <property type="molecule type" value="Genomic_DNA"/>
</dbReference>
<dbReference type="AlphaFoldDB" id="A0A1H7J8A8"/>
<accession>A0A1H7J8A8</accession>